<keyword evidence="2" id="KW-0328">Glycosyltransferase</keyword>
<keyword evidence="3" id="KW-1185">Reference proteome</keyword>
<dbReference type="EMBL" id="CP136862">
    <property type="protein sequence ID" value="WOJ89717.1"/>
    <property type="molecule type" value="Genomic_DNA"/>
</dbReference>
<organism evidence="2 3">
    <name type="scientific">Methylocapsa polymorpha</name>
    <dbReference type="NCBI Taxonomy" id="3080828"/>
    <lineage>
        <taxon>Bacteria</taxon>
        <taxon>Pseudomonadati</taxon>
        <taxon>Pseudomonadota</taxon>
        <taxon>Alphaproteobacteria</taxon>
        <taxon>Hyphomicrobiales</taxon>
        <taxon>Beijerinckiaceae</taxon>
        <taxon>Methylocapsa</taxon>
    </lineage>
</organism>
<gene>
    <name evidence="2" type="ORF">RZS28_18375</name>
</gene>
<evidence type="ECO:0000313" key="3">
    <source>
        <dbReference type="Proteomes" id="UP001626536"/>
    </source>
</evidence>
<keyword evidence="2" id="KW-0808">Transferase</keyword>
<dbReference type="InterPro" id="IPR000836">
    <property type="entry name" value="PRTase_dom"/>
</dbReference>
<dbReference type="InterPro" id="IPR029057">
    <property type="entry name" value="PRTase-like"/>
</dbReference>
<dbReference type="CDD" id="cd06223">
    <property type="entry name" value="PRTases_typeI"/>
    <property type="match status" value="1"/>
</dbReference>
<name>A0ABZ0HSG1_9HYPH</name>
<dbReference type="Gene3D" id="3.30.1310.20">
    <property type="entry name" value="PRTase-like"/>
    <property type="match status" value="1"/>
</dbReference>
<proteinExistence type="predicted"/>
<dbReference type="Pfam" id="PF00156">
    <property type="entry name" value="Pribosyltran"/>
    <property type="match status" value="1"/>
</dbReference>
<accession>A0ABZ0HSG1</accession>
<dbReference type="GO" id="GO:0016757">
    <property type="term" value="F:glycosyltransferase activity"/>
    <property type="evidence" value="ECO:0007669"/>
    <property type="project" value="UniProtKB-KW"/>
</dbReference>
<dbReference type="RefSeq" id="WP_407339161.1">
    <property type="nucleotide sequence ID" value="NZ_CP136862.1"/>
</dbReference>
<reference evidence="2 3" key="1">
    <citation type="submission" date="2023-10" db="EMBL/GenBank/DDBJ databases">
        <title>Novel methanotroph of the genus Methylocapsa from a subarctic wetland.</title>
        <authorList>
            <person name="Belova S.E."/>
            <person name="Oshkin I.Y."/>
            <person name="Miroshnikov K."/>
            <person name="Dedysh S.N."/>
        </authorList>
    </citation>
    <scope>NUCLEOTIDE SEQUENCE [LARGE SCALE GENOMIC DNA]</scope>
    <source>
        <strain evidence="2 3">RX1</strain>
    </source>
</reference>
<dbReference type="Proteomes" id="UP001626536">
    <property type="component" value="Chromosome"/>
</dbReference>
<protein>
    <submittedName>
        <fullName evidence="2">Phosphoribosyltransferase family protein</fullName>
    </submittedName>
</protein>
<dbReference type="SUPFAM" id="SSF53271">
    <property type="entry name" value="PRTase-like"/>
    <property type="match status" value="1"/>
</dbReference>
<evidence type="ECO:0000313" key="2">
    <source>
        <dbReference type="EMBL" id="WOJ89717.1"/>
    </source>
</evidence>
<evidence type="ECO:0000259" key="1">
    <source>
        <dbReference type="Pfam" id="PF00156"/>
    </source>
</evidence>
<sequence length="228" mass="24670">MSFRNRSDAGRRLAARLATYKDQQPVILALPRGGAPVAAEVAAALEAPLDLVLVRKIGVPLQPELAMGAVVDGASPIIVRNEDVIRLAGVDESEFQAVCDDELAEIERRRQRYIGDRARLDVKGRVAIVIDDGVATGATTRAALQAIRSRQPRKLVLAVPVAPTDALASMREEADEVICLEDHEIFGAIGYFYDDFRQTTDQEVIDILARFPAGSGEAERAGPDSPDK</sequence>
<dbReference type="Gene3D" id="3.40.50.2020">
    <property type="match status" value="1"/>
</dbReference>
<feature type="domain" description="Phosphoribosyltransferase" evidence="1">
    <location>
        <begin position="8"/>
        <end position="186"/>
    </location>
</feature>